<gene>
    <name evidence="1" type="ORF">CAL26_09825</name>
</gene>
<comment type="caution">
    <text evidence="1">The sequence shown here is derived from an EMBL/GenBank/DDBJ whole genome shotgun (WGS) entry which is preliminary data.</text>
</comment>
<proteinExistence type="predicted"/>
<dbReference type="Proteomes" id="UP000216857">
    <property type="component" value="Unassembled WGS sequence"/>
</dbReference>
<accession>A0A261RGG5</accession>
<evidence type="ECO:0000313" key="1">
    <source>
        <dbReference type="EMBL" id="OZI23720.1"/>
    </source>
</evidence>
<protein>
    <submittedName>
        <fullName evidence="1">Uncharacterized protein</fullName>
    </submittedName>
</protein>
<dbReference type="OrthoDB" id="9204697at2"/>
<evidence type="ECO:0000313" key="2">
    <source>
        <dbReference type="Proteomes" id="UP000216857"/>
    </source>
</evidence>
<sequence>MLVTKEHYDLMVQFERGLLGRFDKEAKELWPRGIIYQDGHINELFLAYRRGYAFAVADYRVDLQNLEASRDGYRDDARVLHAALTRMVARYEPDFDLDDIRKWRPGWLRDALIRTNALDDAAMTGGNGNGN</sequence>
<dbReference type="EMBL" id="NEVJ01000002">
    <property type="protein sequence ID" value="OZI23720.1"/>
    <property type="molecule type" value="Genomic_DNA"/>
</dbReference>
<name>A0A261RGG5_9BORD</name>
<organism evidence="1 2">
    <name type="scientific">Bordetella genomosp. 9</name>
    <dbReference type="NCBI Taxonomy" id="1416803"/>
    <lineage>
        <taxon>Bacteria</taxon>
        <taxon>Pseudomonadati</taxon>
        <taxon>Pseudomonadota</taxon>
        <taxon>Betaproteobacteria</taxon>
        <taxon>Burkholderiales</taxon>
        <taxon>Alcaligenaceae</taxon>
        <taxon>Bordetella</taxon>
    </lineage>
</organism>
<dbReference type="AlphaFoldDB" id="A0A261RGG5"/>
<dbReference type="RefSeq" id="WP_094846681.1">
    <property type="nucleotide sequence ID" value="NZ_NEVJ01000002.1"/>
</dbReference>
<keyword evidence="2" id="KW-1185">Reference proteome</keyword>
<reference evidence="1" key="1">
    <citation type="submission" date="2017-05" db="EMBL/GenBank/DDBJ databases">
        <title>Complete and WGS of Bordetella genogroups.</title>
        <authorList>
            <person name="Spilker T."/>
            <person name="Lipuma J."/>
        </authorList>
    </citation>
    <scope>NUCLEOTIDE SEQUENCE</scope>
    <source>
        <strain evidence="1">AU21707</strain>
    </source>
</reference>